<dbReference type="RefSeq" id="WP_264533475.1">
    <property type="nucleotide sequence ID" value="NZ_CP092332.1"/>
</dbReference>
<feature type="compositionally biased region" description="Basic and acidic residues" evidence="1">
    <location>
        <begin position="780"/>
        <end position="802"/>
    </location>
</feature>
<proteinExistence type="predicted"/>
<accession>A0ABY8N4L3</accession>
<sequence>METQRKNLVKLPDPLASIEEKTSPEYGLAVAEMISADWFNGGLIKSGCEFLSRRDYVRKQRLFVRGEHDLDYFKNQMAKGDNDLDYINLDWTNINWAEKFCRIVSNGLDDGNYKLDVRATDKIAALKKTEKQDYYLKYMKSRPMLEKAKEVLGIDLMPKTFIPEDEEEMKLYMEIKDRPKIEIAEEILIDYVLNTNEWQFLSGQYNKDLVDVGLIIGRIYTDKNDGVKLAYVDPENYIHSKVTRNDFADKYYEGYVDTITLSDIRRESNFDDETLRKIAKSYSSVNATKAIKDYDACGLDDILDYRIDVLRFAYKTSKRIVYKKKIRNGETIKVSRKDDNYIAPQRKDVGSEIGVFDTWLEGNYIVGTNFIYGYKECENNYDDIMNKAMSPFVTMAFDIYENRLRSFAENIKAPARQLQKISLKIQHLVNELTPDLKEIDLDQLAELDDGKGGVKRETWETALTLMGTKGVIFKKRINMGEDGIKDSHAARPMPSQQGSALTILLNVWAHYYNLIRENTGVNPARDGSMPADALVGINQMAQLASNTVTRNIVETSVSFKKKISEVISTRLHTIFSYKEAKKIREVYENVVGKQMLDAMEVLKDRNLHEFGFTFEMMPTAEEIKNFNDILNLAIQEQNIDVEIVFQTRQLAKVNIKKAIEYLMYHRRKRIKQRQEEQMMLAQNKSQNDSAAAQTKIQAEAMAYQGKKQVDLQYESQLAQIEIMKHKAMKEIEVPYSDKEFEQDVYLKKIESMASLSKEEFKEDSKNERTKIQATQQSKIVDQRSKDKDPIDFESEDRWFETV</sequence>
<evidence type="ECO:0000313" key="3">
    <source>
        <dbReference type="Proteomes" id="UP001232117"/>
    </source>
</evidence>
<dbReference type="EMBL" id="CP092332">
    <property type="protein sequence ID" value="WGK93796.1"/>
    <property type="molecule type" value="Genomic_DNA"/>
</dbReference>
<evidence type="ECO:0008006" key="4">
    <source>
        <dbReference type="Google" id="ProtNLM"/>
    </source>
</evidence>
<reference evidence="2 3" key="2">
    <citation type="submission" date="2023-06" db="EMBL/GenBank/DDBJ databases">
        <title>Complete Genome Sequence of Flavobacterium keumense K3R-10.</title>
        <authorList>
            <person name="Jeong H."/>
            <person name="Jhang S.Y."/>
            <person name="Kim J.N."/>
        </authorList>
    </citation>
    <scope>NUCLEOTIDE SEQUENCE [LARGE SCALE GENOMIC DNA]</scope>
    <source>
        <strain evidence="2 3">K3R-10</strain>
    </source>
</reference>
<protein>
    <recommendedName>
        <fullName evidence="4">Portal protein</fullName>
    </recommendedName>
</protein>
<feature type="region of interest" description="Disordered" evidence="1">
    <location>
        <begin position="756"/>
        <end position="802"/>
    </location>
</feature>
<evidence type="ECO:0000313" key="2">
    <source>
        <dbReference type="EMBL" id="WGK93796.1"/>
    </source>
</evidence>
<dbReference type="Proteomes" id="UP001232117">
    <property type="component" value="Chromosome"/>
</dbReference>
<name>A0ABY8N4L3_9FLAO</name>
<gene>
    <name evidence="2" type="ORF">MG292_06745</name>
</gene>
<keyword evidence="3" id="KW-1185">Reference proteome</keyword>
<feature type="compositionally biased region" description="Basic and acidic residues" evidence="1">
    <location>
        <begin position="756"/>
        <end position="770"/>
    </location>
</feature>
<organism evidence="2 3">
    <name type="scientific">Flavobacterium keumense</name>
    <dbReference type="NCBI Taxonomy" id="1306518"/>
    <lineage>
        <taxon>Bacteria</taxon>
        <taxon>Pseudomonadati</taxon>
        <taxon>Bacteroidota</taxon>
        <taxon>Flavobacteriia</taxon>
        <taxon>Flavobacteriales</taxon>
        <taxon>Flavobacteriaceae</taxon>
        <taxon>Flavobacterium</taxon>
    </lineage>
</organism>
<evidence type="ECO:0000256" key="1">
    <source>
        <dbReference type="SAM" id="MobiDB-lite"/>
    </source>
</evidence>
<reference evidence="2 3" key="1">
    <citation type="submission" date="2022-02" db="EMBL/GenBank/DDBJ databases">
        <authorList>
            <person name="Cha I.-T."/>
            <person name="Lee K.-E."/>
            <person name="Park S.-J."/>
        </authorList>
    </citation>
    <scope>NUCLEOTIDE SEQUENCE [LARGE SCALE GENOMIC DNA]</scope>
    <source>
        <strain evidence="2 3">K3R-10</strain>
    </source>
</reference>